<reference evidence="2" key="1">
    <citation type="journal article" date="2019" name="Sci. Rep.">
        <title>Draft genome of Tanacetum cinerariifolium, the natural source of mosquito coil.</title>
        <authorList>
            <person name="Yamashiro T."/>
            <person name="Shiraishi A."/>
            <person name="Satake H."/>
            <person name="Nakayama K."/>
        </authorList>
    </citation>
    <scope>NUCLEOTIDE SEQUENCE</scope>
</reference>
<evidence type="ECO:0008006" key="3">
    <source>
        <dbReference type="Google" id="ProtNLM"/>
    </source>
</evidence>
<feature type="compositionally biased region" description="Polar residues" evidence="1">
    <location>
        <begin position="8"/>
        <end position="25"/>
    </location>
</feature>
<gene>
    <name evidence="2" type="ORF">Tci_004839</name>
</gene>
<dbReference type="EMBL" id="BKCJ010000401">
    <property type="protein sequence ID" value="GEU32861.1"/>
    <property type="molecule type" value="Genomic_DNA"/>
</dbReference>
<feature type="compositionally biased region" description="Basic residues" evidence="1">
    <location>
        <begin position="660"/>
        <end position="671"/>
    </location>
</feature>
<proteinExistence type="predicted"/>
<feature type="compositionally biased region" description="Acidic residues" evidence="1">
    <location>
        <begin position="758"/>
        <end position="780"/>
    </location>
</feature>
<protein>
    <recommendedName>
        <fullName evidence="3">Retrovirus-related Pol polyprotein from transposon TNT 1-94</fullName>
    </recommendedName>
</protein>
<organism evidence="2">
    <name type="scientific">Tanacetum cinerariifolium</name>
    <name type="common">Dalmatian daisy</name>
    <name type="synonym">Chrysanthemum cinerariifolium</name>
    <dbReference type="NCBI Taxonomy" id="118510"/>
    <lineage>
        <taxon>Eukaryota</taxon>
        <taxon>Viridiplantae</taxon>
        <taxon>Streptophyta</taxon>
        <taxon>Embryophyta</taxon>
        <taxon>Tracheophyta</taxon>
        <taxon>Spermatophyta</taxon>
        <taxon>Magnoliopsida</taxon>
        <taxon>eudicotyledons</taxon>
        <taxon>Gunneridae</taxon>
        <taxon>Pentapetalae</taxon>
        <taxon>asterids</taxon>
        <taxon>campanulids</taxon>
        <taxon>Asterales</taxon>
        <taxon>Asteraceae</taxon>
        <taxon>Asteroideae</taxon>
        <taxon>Anthemideae</taxon>
        <taxon>Anthemidinae</taxon>
        <taxon>Tanacetum</taxon>
    </lineage>
</organism>
<feature type="compositionally biased region" description="Basic and acidic residues" evidence="1">
    <location>
        <begin position="808"/>
        <end position="824"/>
    </location>
</feature>
<feature type="compositionally biased region" description="Basic and acidic residues" evidence="1">
    <location>
        <begin position="781"/>
        <end position="791"/>
    </location>
</feature>
<evidence type="ECO:0000313" key="2">
    <source>
        <dbReference type="EMBL" id="GEU32861.1"/>
    </source>
</evidence>
<accession>A0A6L2J7H7</accession>
<feature type="region of interest" description="Disordered" evidence="1">
    <location>
        <begin position="700"/>
        <end position="841"/>
    </location>
</feature>
<feature type="compositionally biased region" description="Basic and acidic residues" evidence="1">
    <location>
        <begin position="700"/>
        <end position="711"/>
    </location>
</feature>
<evidence type="ECO:0000256" key="1">
    <source>
        <dbReference type="SAM" id="MobiDB-lite"/>
    </source>
</evidence>
<feature type="region of interest" description="Disordered" evidence="1">
    <location>
        <begin position="637"/>
        <end position="682"/>
    </location>
</feature>
<dbReference type="PANTHER" id="PTHR11439:SF495">
    <property type="entry name" value="REVERSE TRANSCRIPTASE, RNA-DEPENDENT DNA POLYMERASE-RELATED"/>
    <property type="match status" value="1"/>
</dbReference>
<sequence length="1037" mass="117036">MYPPLHPSQPQISHSSVPPSQQYQSHMDHQTLSVLQIAYHLPQASTQPMTEFPQLDSGLVVPVFNQGDDLIACLNKAIAFLTAIASSRFSSTNNQLRTFFNLRNQTTIQDVMEDKQGLLNATIAKVGDTWRGNALSLSDQETHHALRKKAIGQASQTSILNNSAFQTEDLDAYDLDYDDVLNAKVNLMANLSNYGYDVISENKSCDNQNALDILQYFENNDLKAQLQVKDTTICKLKEHIKSMRENDKEEKVKHDIDEIETINIELEHGKEIVGNATQIPIATIISPGMFKLDLNPLAPRLLKNRDAHIDYLKHTQKQADILQGIVKQAKAKQPLVNALDFAFDTSLIHIESRKPLTAELFDVDSGWIFIVTVNTKEYHSDTLALWYSKDSAIALTAFADADHAGCQDTRRILWMRSQLTHYGFGFNKIPMYRDNTSAIALCCNNVQHSRSRHIDIRYHFIKELVENGVVELYFVRTKYQLVDIFTKALFDEPPSEEKTLSFIHELGHSGEIKYITDVIVDHLHQPWRTFASIIKKCLCEKVSAIDKIRLSRVQILWGMYYKKNLDFVALIWEDLAYLIDNKDSKKHDKILLGTMRFVSRYKDTQVYGAILPKAMMNQAMLDFVAYKTYYAIAPGAEPPKSKKSQKKSYSAISFEESPSKKKPTSKPKTTKKNAPVKANRSKGLNVLSEVALSEAAQLKEATKRSKKDFHISHASGSGDGTDFGSGVLDEQQRKTSGTNKGTDTKPGFLDVPKYDSENVSDDDKGNDDDGDNDENDDDINDERTKSDRDETPNLNQTNKELAEEDVDERVHTPDDYELTDEKDNANNAKEVNEEEDDDAEELYRDINVNLRKEDVEMTDADQGGANQHSVSQESGFDHVEEDAHVTLIAVHDTQKTEGPMKSSSVSSDFTSKLLNFENPSPTDNEIASLMDTIRGNKTQLPQILPKAVSDFATPVIERNIRELLEAVVLAKSSSQPKSTYEATASLSEFELTKILMDKMLEKNHILELIIKGSFTMQRSNLITLKKISLIHMMKYSR</sequence>
<comment type="caution">
    <text evidence="2">The sequence shown here is derived from an EMBL/GenBank/DDBJ whole genome shotgun (WGS) entry which is preliminary data.</text>
</comment>
<feature type="region of interest" description="Disordered" evidence="1">
    <location>
        <begin position="1"/>
        <end position="25"/>
    </location>
</feature>
<name>A0A6L2J7H7_TANCI</name>
<dbReference type="AlphaFoldDB" id="A0A6L2J7H7"/>
<dbReference type="CDD" id="cd09272">
    <property type="entry name" value="RNase_HI_RT_Ty1"/>
    <property type="match status" value="1"/>
</dbReference>
<dbReference type="PANTHER" id="PTHR11439">
    <property type="entry name" value="GAG-POL-RELATED RETROTRANSPOSON"/>
    <property type="match status" value="1"/>
</dbReference>